<gene>
    <name evidence="3" type="ORF">ACJHVH_00880</name>
</gene>
<comment type="caution">
    <text evidence="3">The sequence shown here is derived from an EMBL/GenBank/DDBJ whole genome shotgun (WGS) entry which is preliminary data.</text>
</comment>
<dbReference type="Gene3D" id="3.30.70.100">
    <property type="match status" value="1"/>
</dbReference>
<proteinExistence type="predicted"/>
<evidence type="ECO:0000259" key="2">
    <source>
        <dbReference type="PROSITE" id="PS50846"/>
    </source>
</evidence>
<name>A0ABW8U4N7_9GAMM</name>
<evidence type="ECO:0000256" key="1">
    <source>
        <dbReference type="ARBA" id="ARBA00022723"/>
    </source>
</evidence>
<feature type="domain" description="HMA" evidence="2">
    <location>
        <begin position="4"/>
        <end position="70"/>
    </location>
</feature>
<dbReference type="PROSITE" id="PS50846">
    <property type="entry name" value="HMA_2"/>
    <property type="match status" value="1"/>
</dbReference>
<dbReference type="RefSeq" id="WP_249097341.1">
    <property type="nucleotide sequence ID" value="NZ_JAMBAQ010000001.1"/>
</dbReference>
<keyword evidence="1" id="KW-0479">Metal-binding</keyword>
<accession>A0ABW8U4N7</accession>
<dbReference type="PRINTS" id="PR00946">
    <property type="entry name" value="HGSCAVENGER"/>
</dbReference>
<keyword evidence="4" id="KW-1185">Reference proteome</keyword>
<dbReference type="Proteomes" id="UP001624684">
    <property type="component" value="Unassembled WGS sequence"/>
</dbReference>
<dbReference type="EMBL" id="JBJJXE010000001">
    <property type="protein sequence ID" value="MFL1731558.1"/>
    <property type="molecule type" value="Genomic_DNA"/>
</dbReference>
<evidence type="ECO:0000313" key="3">
    <source>
        <dbReference type="EMBL" id="MFL1731558.1"/>
    </source>
</evidence>
<sequence>MSIETLTLKVYGMTCQGCESSVHNALKELSGVQDVEVNRLLEQAVVTYDDELLDKVQIINAVEDAGFSTT</sequence>
<dbReference type="PANTHER" id="PTHR46594">
    <property type="entry name" value="P-TYPE CATION-TRANSPORTING ATPASE"/>
    <property type="match status" value="1"/>
</dbReference>
<dbReference type="SUPFAM" id="SSF55008">
    <property type="entry name" value="HMA, heavy metal-associated domain"/>
    <property type="match status" value="1"/>
</dbReference>
<reference evidence="3 4" key="1">
    <citation type="submission" date="2024-11" db="EMBL/GenBank/DDBJ databases">
        <title>First Report of Moraxella oculi in Brazil in an Infectious Bovine Keratoconjunctivitis Outbreak.</title>
        <authorList>
            <person name="Carvalho C.V."/>
            <person name="Domingues R."/>
            <person name="Coutinho C."/>
            <person name="Honorio N.T.B.S."/>
            <person name="Faza D.R.L.R."/>
            <person name="Carvalho W.A."/>
            <person name="Machado A.B.F."/>
            <person name="Martins M.F."/>
            <person name="Gaspar E.B."/>
        </authorList>
    </citation>
    <scope>NUCLEOTIDE SEQUENCE [LARGE SCALE GENOMIC DNA]</scope>
    <source>
        <strain evidence="3 4">2117LE</strain>
    </source>
</reference>
<protein>
    <submittedName>
        <fullName evidence="3">Heavy-metal-associated domain-containing protein</fullName>
    </submittedName>
</protein>
<dbReference type="Pfam" id="PF00403">
    <property type="entry name" value="HMA"/>
    <property type="match status" value="1"/>
</dbReference>
<dbReference type="InterPro" id="IPR036163">
    <property type="entry name" value="HMA_dom_sf"/>
</dbReference>
<evidence type="ECO:0000313" key="4">
    <source>
        <dbReference type="Proteomes" id="UP001624684"/>
    </source>
</evidence>
<dbReference type="InterPro" id="IPR006121">
    <property type="entry name" value="HMA_dom"/>
</dbReference>
<organism evidence="3 4">
    <name type="scientific">Moraxella oculi</name>
    <dbReference type="NCBI Taxonomy" id="2940516"/>
    <lineage>
        <taxon>Bacteria</taxon>
        <taxon>Pseudomonadati</taxon>
        <taxon>Pseudomonadota</taxon>
        <taxon>Gammaproteobacteria</taxon>
        <taxon>Moraxellales</taxon>
        <taxon>Moraxellaceae</taxon>
        <taxon>Moraxella</taxon>
    </lineage>
</organism>
<dbReference type="CDD" id="cd00371">
    <property type="entry name" value="HMA"/>
    <property type="match status" value="1"/>
</dbReference>
<dbReference type="InterPro" id="IPR001802">
    <property type="entry name" value="MerP/CopZ"/>
</dbReference>
<dbReference type="PANTHER" id="PTHR46594:SF4">
    <property type="entry name" value="P-TYPE CATION-TRANSPORTING ATPASE"/>
    <property type="match status" value="1"/>
</dbReference>